<dbReference type="EMBL" id="LT841305">
    <property type="protein sequence ID" value="SMH64323.1"/>
    <property type="molecule type" value="Genomic_DNA"/>
</dbReference>
<name>A0A060UPC3_9PROT</name>
<gene>
    <name evidence="5" type="ORF">AFERRI_10356</name>
    <name evidence="3" type="ORF">AFERRI_400076</name>
    <name evidence="4" type="ORF">H2515_07590</name>
</gene>
<evidence type="ECO:0000313" key="5">
    <source>
        <dbReference type="EMBL" id="SMH64323.1"/>
    </source>
</evidence>
<dbReference type="Proteomes" id="UP000193925">
    <property type="component" value="Chromosome AFERRI"/>
</dbReference>
<accession>A0A060UPC3</accession>
<dbReference type="OrthoDB" id="9801083at2"/>
<dbReference type="AlphaFoldDB" id="A0A060UPC3"/>
<reference evidence="3" key="1">
    <citation type="submission" date="2014-03" db="EMBL/GenBank/DDBJ databases">
        <authorList>
            <person name="Genoscope - CEA"/>
        </authorList>
    </citation>
    <scope>NUCLEOTIDE SEQUENCE [LARGE SCALE GENOMIC DNA]</scope>
    <source>
        <strain evidence="3">CF27</strain>
    </source>
</reference>
<sequence length="100" mass="11186">MAGMSRDSATVELGAEPEFNYGDKVRSRKHVKNDGTFTGAEIGEVIVTKGDVGFIISIGTYLQQFYIYGVDFYERGHLVGMKGRELELIEYNPSQEEKIS</sequence>
<evidence type="ECO:0000256" key="1">
    <source>
        <dbReference type="ARBA" id="ARBA00008027"/>
    </source>
</evidence>
<dbReference type="EMBL" id="CP059488">
    <property type="protein sequence ID" value="QQD74068.1"/>
    <property type="molecule type" value="Genomic_DNA"/>
</dbReference>
<protein>
    <submittedName>
        <fullName evidence="3">NifZ family protein</fullName>
    </submittedName>
    <submittedName>
        <fullName evidence="4">Nitrogen fixation protein NifZ</fullName>
    </submittedName>
</protein>
<reference evidence="5 6" key="3">
    <citation type="submission" date="2017-03" db="EMBL/GenBank/DDBJ databases">
        <authorList>
            <person name="Regsiter A."/>
            <person name="William W."/>
        </authorList>
    </citation>
    <scope>NUCLEOTIDE SEQUENCE [LARGE SCALE GENOMIC DNA]</scope>
    <source>
        <strain evidence="5">PRJEB5721</strain>
    </source>
</reference>
<dbReference type="Proteomes" id="UP000595420">
    <property type="component" value="Chromosome"/>
</dbReference>
<evidence type="ECO:0000313" key="6">
    <source>
        <dbReference type="Proteomes" id="UP000193925"/>
    </source>
</evidence>
<reference evidence="3" key="2">
    <citation type="submission" date="2014-07" db="EMBL/GenBank/DDBJ databases">
        <title>Initial genome analysis of the psychrotolerant acidophile Acidithiobacillus ferrivorans CF27: insights into iron and sulfur oxidation pathways and into biofilm formation.</title>
        <authorList>
            <person name="Talla E."/>
            <person name="Hedrich S."/>
            <person name="Mangenot S."/>
            <person name="Ji B."/>
            <person name="Johnson D.B."/>
            <person name="Barbe V."/>
            <person name="Bonnefoy V."/>
        </authorList>
    </citation>
    <scope>NUCLEOTIDE SEQUENCE [LARGE SCALE GENOMIC DNA]</scope>
    <source>
        <strain evidence="3">CF27</strain>
    </source>
</reference>
<comment type="similarity">
    <text evidence="1">Belongs to the NifZ family.</text>
</comment>
<dbReference type="EMBL" id="CCCS020000035">
    <property type="protein sequence ID" value="CDQ10295.1"/>
    <property type="molecule type" value="Genomic_DNA"/>
</dbReference>
<keyword evidence="2" id="KW-0535">Nitrogen fixation</keyword>
<dbReference type="GO" id="GO:0009399">
    <property type="term" value="P:nitrogen fixation"/>
    <property type="evidence" value="ECO:0007669"/>
    <property type="project" value="InterPro"/>
</dbReference>
<keyword evidence="6" id="KW-1185">Reference proteome</keyword>
<evidence type="ECO:0000313" key="3">
    <source>
        <dbReference type="EMBL" id="CDQ10295.1"/>
    </source>
</evidence>
<dbReference type="Pfam" id="PF04319">
    <property type="entry name" value="NifZ"/>
    <property type="match status" value="1"/>
</dbReference>
<proteinExistence type="inferred from homology"/>
<dbReference type="RefSeq" id="WP_014029049.1">
    <property type="nucleotide sequence ID" value="NZ_CCCS020000035.1"/>
</dbReference>
<evidence type="ECO:0000256" key="2">
    <source>
        <dbReference type="ARBA" id="ARBA00023231"/>
    </source>
</evidence>
<evidence type="ECO:0000313" key="7">
    <source>
        <dbReference type="Proteomes" id="UP000595420"/>
    </source>
</evidence>
<organism evidence="3">
    <name type="scientific">Acidithiobacillus ferrivorans</name>
    <dbReference type="NCBI Taxonomy" id="160808"/>
    <lineage>
        <taxon>Bacteria</taxon>
        <taxon>Pseudomonadati</taxon>
        <taxon>Pseudomonadota</taxon>
        <taxon>Acidithiobacillia</taxon>
        <taxon>Acidithiobacillales</taxon>
        <taxon>Acidithiobacillaceae</taxon>
        <taxon>Acidithiobacillus</taxon>
    </lineage>
</organism>
<reference evidence="4 7" key="4">
    <citation type="submission" date="2020-07" db="EMBL/GenBank/DDBJ databases">
        <title>Complete genome sequence analysis of Acidithiobacillus ferrivorans XJFY6S-08 reveals extreme environmental adaptation to alpine acid mine drainage.</title>
        <authorList>
            <person name="Yan L."/>
            <person name="Ni Y."/>
        </authorList>
    </citation>
    <scope>NUCLEOTIDE SEQUENCE [LARGE SCALE GENOMIC DNA]</scope>
    <source>
        <strain evidence="4 7">XJFY6S-08</strain>
    </source>
</reference>
<evidence type="ECO:0000313" key="4">
    <source>
        <dbReference type="EMBL" id="QQD74068.1"/>
    </source>
</evidence>
<dbReference type="InterPro" id="IPR007415">
    <property type="entry name" value="Nitrogenase_MoFe_mat_NifZ"/>
</dbReference>